<proteinExistence type="predicted"/>
<protein>
    <submittedName>
        <fullName evidence="2">Uncharacterized protein</fullName>
    </submittedName>
</protein>
<sequence length="217" mass="25489">MAKRKREEDEDGTPKRSKHDEPPESNGIALPKTASLLGLPAEIREQIYYGVLIDGYFHGQNWNYYESNVMVNKSNCEQPGLLRTCKQIRQEAERIFYQHNYIWVTITDYKLEPHPNHWVWRDTWDGPLVEVAFVSDKSDFVVWRNFMEWLKLYHAGGTKTRPQEATEDSPRVGFTVEAMFNIVDGLKECEWRHVQCALDAMNNLFGWSMMHLKFADQ</sequence>
<accession>A0AAJ0DJ52</accession>
<evidence type="ECO:0000313" key="2">
    <source>
        <dbReference type="EMBL" id="KAK3051392.1"/>
    </source>
</evidence>
<dbReference type="PANTHER" id="PTHR42085:SF1">
    <property type="entry name" value="F-BOX DOMAIN-CONTAINING PROTEIN"/>
    <property type="match status" value="1"/>
</dbReference>
<feature type="region of interest" description="Disordered" evidence="1">
    <location>
        <begin position="1"/>
        <end position="29"/>
    </location>
</feature>
<evidence type="ECO:0000313" key="3">
    <source>
        <dbReference type="Proteomes" id="UP001271007"/>
    </source>
</evidence>
<dbReference type="InterPro" id="IPR038883">
    <property type="entry name" value="AN11006-like"/>
</dbReference>
<feature type="compositionally biased region" description="Basic and acidic residues" evidence="1">
    <location>
        <begin position="12"/>
        <end position="22"/>
    </location>
</feature>
<comment type="caution">
    <text evidence="2">The sequence shown here is derived from an EMBL/GenBank/DDBJ whole genome shotgun (WGS) entry which is preliminary data.</text>
</comment>
<dbReference type="Proteomes" id="UP001271007">
    <property type="component" value="Unassembled WGS sequence"/>
</dbReference>
<gene>
    <name evidence="2" type="ORF">LTR09_007415</name>
</gene>
<keyword evidence="3" id="KW-1185">Reference proteome</keyword>
<dbReference type="PANTHER" id="PTHR42085">
    <property type="entry name" value="F-BOX DOMAIN-CONTAINING PROTEIN"/>
    <property type="match status" value="1"/>
</dbReference>
<reference evidence="2" key="1">
    <citation type="submission" date="2023-04" db="EMBL/GenBank/DDBJ databases">
        <title>Black Yeasts Isolated from many extreme environments.</title>
        <authorList>
            <person name="Coleine C."/>
            <person name="Stajich J.E."/>
            <person name="Selbmann L."/>
        </authorList>
    </citation>
    <scope>NUCLEOTIDE SEQUENCE</scope>
    <source>
        <strain evidence="2">CCFEE 5312</strain>
    </source>
</reference>
<name>A0AAJ0DJ52_9PEZI</name>
<dbReference type="AlphaFoldDB" id="A0AAJ0DJ52"/>
<organism evidence="2 3">
    <name type="scientific">Extremus antarcticus</name>
    <dbReference type="NCBI Taxonomy" id="702011"/>
    <lineage>
        <taxon>Eukaryota</taxon>
        <taxon>Fungi</taxon>
        <taxon>Dikarya</taxon>
        <taxon>Ascomycota</taxon>
        <taxon>Pezizomycotina</taxon>
        <taxon>Dothideomycetes</taxon>
        <taxon>Dothideomycetidae</taxon>
        <taxon>Mycosphaerellales</taxon>
        <taxon>Extremaceae</taxon>
        <taxon>Extremus</taxon>
    </lineage>
</organism>
<evidence type="ECO:0000256" key="1">
    <source>
        <dbReference type="SAM" id="MobiDB-lite"/>
    </source>
</evidence>
<dbReference type="EMBL" id="JAWDJX010000026">
    <property type="protein sequence ID" value="KAK3051392.1"/>
    <property type="molecule type" value="Genomic_DNA"/>
</dbReference>